<name>A0A978VG71_ZIZJJ</name>
<organism evidence="2 3">
    <name type="scientific">Ziziphus jujuba var. spinosa</name>
    <dbReference type="NCBI Taxonomy" id="714518"/>
    <lineage>
        <taxon>Eukaryota</taxon>
        <taxon>Viridiplantae</taxon>
        <taxon>Streptophyta</taxon>
        <taxon>Embryophyta</taxon>
        <taxon>Tracheophyta</taxon>
        <taxon>Spermatophyta</taxon>
        <taxon>Magnoliopsida</taxon>
        <taxon>eudicotyledons</taxon>
        <taxon>Gunneridae</taxon>
        <taxon>Pentapetalae</taxon>
        <taxon>rosids</taxon>
        <taxon>fabids</taxon>
        <taxon>Rosales</taxon>
        <taxon>Rhamnaceae</taxon>
        <taxon>Paliureae</taxon>
        <taxon>Ziziphus</taxon>
    </lineage>
</organism>
<dbReference type="InterPro" id="IPR032675">
    <property type="entry name" value="LRR_dom_sf"/>
</dbReference>
<dbReference type="PANTHER" id="PTHR11017:SF479">
    <property type="entry name" value="DISEASE RESISTANCE PROTEIN (TIR-NBS-LRR CLASS) FAMILY"/>
    <property type="match status" value="1"/>
</dbReference>
<dbReference type="PANTHER" id="PTHR11017">
    <property type="entry name" value="LEUCINE-RICH REPEAT-CONTAINING PROTEIN"/>
    <property type="match status" value="1"/>
</dbReference>
<keyword evidence="1" id="KW-0472">Membrane</keyword>
<comment type="caution">
    <text evidence="2">The sequence shown here is derived from an EMBL/GenBank/DDBJ whole genome shotgun (WGS) entry which is preliminary data.</text>
</comment>
<gene>
    <name evidence="2" type="ORF">FEM48_Zijuj05G0176000</name>
</gene>
<dbReference type="AlphaFoldDB" id="A0A978VG71"/>
<evidence type="ECO:0000256" key="1">
    <source>
        <dbReference type="SAM" id="Phobius"/>
    </source>
</evidence>
<feature type="transmembrane region" description="Helical" evidence="1">
    <location>
        <begin position="282"/>
        <end position="302"/>
    </location>
</feature>
<evidence type="ECO:0000313" key="2">
    <source>
        <dbReference type="EMBL" id="KAH7529360.1"/>
    </source>
</evidence>
<dbReference type="GO" id="GO:0006952">
    <property type="term" value="P:defense response"/>
    <property type="evidence" value="ECO:0007669"/>
    <property type="project" value="InterPro"/>
</dbReference>
<evidence type="ECO:0000313" key="3">
    <source>
        <dbReference type="Proteomes" id="UP000813462"/>
    </source>
</evidence>
<dbReference type="SUPFAM" id="SSF52058">
    <property type="entry name" value="L domain-like"/>
    <property type="match status" value="1"/>
</dbReference>
<accession>A0A978VG71</accession>
<dbReference type="EMBL" id="JAEACU010000005">
    <property type="protein sequence ID" value="KAH7529360.1"/>
    <property type="molecule type" value="Genomic_DNA"/>
</dbReference>
<sequence length="303" mass="34360">MLKLPEQRTPYLNAKSFLKIKRLRLRIFANVVLSGAIEYLPNELRLIDLPGYQFPTFSFNSGPKQLAVLNMPYSHIHQLDKGFKVQLLFEINESDGFLNKLVRLDARCCSNLKTVPNLSDNKFVSRLSKLSDLSLANCQRLQEIPELLGFQISIKASHCKSLVETPWEIMAKIISNDTVRSMMMSTACGIHILCDGDEIIIEGKPIKVSDTIAHTIDKTFDDFANGGIWSSRQKREYVSAGTNMSETEDWEEEEKLANIIDIGNIEEELTEIVCLVAIFSRWLLIIVFVVMKIFSLLAFPLAN</sequence>
<dbReference type="InterPro" id="IPR044974">
    <property type="entry name" value="Disease_R_plants"/>
</dbReference>
<keyword evidence="1" id="KW-1133">Transmembrane helix</keyword>
<dbReference type="Proteomes" id="UP000813462">
    <property type="component" value="Unassembled WGS sequence"/>
</dbReference>
<proteinExistence type="predicted"/>
<keyword evidence="1" id="KW-0812">Transmembrane</keyword>
<dbReference type="Gene3D" id="3.80.10.10">
    <property type="entry name" value="Ribonuclease Inhibitor"/>
    <property type="match status" value="1"/>
</dbReference>
<protein>
    <submittedName>
        <fullName evidence="2">Uncharacterized protein</fullName>
    </submittedName>
</protein>
<reference evidence="2" key="1">
    <citation type="journal article" date="2021" name="Front. Plant Sci.">
        <title>Chromosome-Scale Genome Assembly for Chinese Sour Jujube and Insights Into Its Genome Evolution and Domestication Signature.</title>
        <authorList>
            <person name="Shen L.-Y."/>
            <person name="Luo H."/>
            <person name="Wang X.-L."/>
            <person name="Wang X.-M."/>
            <person name="Qiu X.-J."/>
            <person name="Liu H."/>
            <person name="Zhou S.-S."/>
            <person name="Jia K.-H."/>
            <person name="Nie S."/>
            <person name="Bao Y.-T."/>
            <person name="Zhang R.-G."/>
            <person name="Yun Q.-Z."/>
            <person name="Chai Y.-H."/>
            <person name="Lu J.-Y."/>
            <person name="Li Y."/>
            <person name="Zhao S.-W."/>
            <person name="Mao J.-F."/>
            <person name="Jia S.-G."/>
            <person name="Mao Y.-M."/>
        </authorList>
    </citation>
    <scope>NUCLEOTIDE SEQUENCE</scope>
    <source>
        <strain evidence="2">AT0</strain>
        <tissue evidence="2">Leaf</tissue>
    </source>
</reference>